<dbReference type="EMBL" id="FMYU01000001">
    <property type="protein sequence ID" value="SDB95503.1"/>
    <property type="molecule type" value="Genomic_DNA"/>
</dbReference>
<evidence type="ECO:0000256" key="7">
    <source>
        <dbReference type="ARBA" id="ARBA00023136"/>
    </source>
</evidence>
<reference evidence="11" key="1">
    <citation type="submission" date="2016-10" db="EMBL/GenBank/DDBJ databases">
        <authorList>
            <person name="Varghese N."/>
            <person name="Submissions S."/>
        </authorList>
    </citation>
    <scope>NUCLEOTIDE SEQUENCE [LARGE SCALE GENOMIC DNA]</scope>
    <source>
        <strain evidence="11">DSM 8415</strain>
    </source>
</reference>
<keyword evidence="2" id="KW-0328">Glycosyltransferase</keyword>
<keyword evidence="4 8" id="KW-0812">Transmembrane</keyword>
<dbReference type="InterPro" id="IPR001173">
    <property type="entry name" value="Glyco_trans_2-like"/>
</dbReference>
<accession>A0A1G6HMY1</accession>
<feature type="domain" description="Glycosyltransferase 2-like" evidence="9">
    <location>
        <begin position="3"/>
        <end position="161"/>
    </location>
</feature>
<keyword evidence="6 8" id="KW-1133">Transmembrane helix</keyword>
<sequence>MISVVIPVYNEEENILPLHERLLNVLNSLNEDYEIIYVDDGSKDNSLNILKSLKGNVKVVELARNYGQHAAIFAGFSVVSGDKVITMDADLQNPPEEIPKLVEKFNEGYDVIATIRQQRKDSIFRKFSSHLNNYITKKITKVDLNDWGCMLRGYRKKIVERMLNNDEKTVFIPAIATYYTKNIVEIPIQHSQRQAGKSKYSLIKLVNLMFDLMTSFSNLPLEILLYGGILTAAFGILLGIVLALGRIFYGVEWALGGVFSLFSVLFILIGAQFFAFGILGEYIGRIYKQVKNRPVFVIENIYESKDNSLKKIKTTEENQ</sequence>
<protein>
    <submittedName>
        <fullName evidence="10">Undecaprenyl-phosphate 4-deoxy-4-formamido-L-arabinose transferase</fullName>
    </submittedName>
</protein>
<dbReference type="OrthoDB" id="9802649at2"/>
<organism evidence="10 11">
    <name type="scientific">Desulfurella multipotens</name>
    <dbReference type="NCBI Taxonomy" id="79269"/>
    <lineage>
        <taxon>Bacteria</taxon>
        <taxon>Pseudomonadati</taxon>
        <taxon>Campylobacterota</taxon>
        <taxon>Desulfurellia</taxon>
        <taxon>Desulfurellales</taxon>
        <taxon>Desulfurellaceae</taxon>
        <taxon>Desulfurella</taxon>
    </lineage>
</organism>
<dbReference type="Gene3D" id="3.90.550.10">
    <property type="entry name" value="Spore Coat Polysaccharide Biosynthesis Protein SpsA, Chain A"/>
    <property type="match status" value="1"/>
</dbReference>
<evidence type="ECO:0000313" key="11">
    <source>
        <dbReference type="Proteomes" id="UP000199411"/>
    </source>
</evidence>
<keyword evidence="11" id="KW-1185">Reference proteome</keyword>
<name>A0A1G6HMY1_9BACT</name>
<keyword evidence="3 10" id="KW-0808">Transferase</keyword>
<evidence type="ECO:0000256" key="1">
    <source>
        <dbReference type="ARBA" id="ARBA00022475"/>
    </source>
</evidence>
<dbReference type="GO" id="GO:0009103">
    <property type="term" value="P:lipopolysaccharide biosynthetic process"/>
    <property type="evidence" value="ECO:0007669"/>
    <property type="project" value="UniProtKB-KW"/>
</dbReference>
<dbReference type="GO" id="GO:0005886">
    <property type="term" value="C:plasma membrane"/>
    <property type="evidence" value="ECO:0007669"/>
    <property type="project" value="TreeGrafter"/>
</dbReference>
<dbReference type="AlphaFoldDB" id="A0A1G6HMY1"/>
<dbReference type="Proteomes" id="UP000199411">
    <property type="component" value="Unassembled WGS sequence"/>
</dbReference>
<feature type="transmembrane region" description="Helical" evidence="8">
    <location>
        <begin position="223"/>
        <end position="249"/>
    </location>
</feature>
<evidence type="ECO:0000256" key="5">
    <source>
        <dbReference type="ARBA" id="ARBA00022985"/>
    </source>
</evidence>
<evidence type="ECO:0000256" key="3">
    <source>
        <dbReference type="ARBA" id="ARBA00022679"/>
    </source>
</evidence>
<dbReference type="GO" id="GO:0099621">
    <property type="term" value="F:undecaprenyl-phosphate 4-deoxy-4-formamido-L-arabinose transferase activity"/>
    <property type="evidence" value="ECO:0007669"/>
    <property type="project" value="TreeGrafter"/>
</dbReference>
<keyword evidence="5" id="KW-0448">Lipopolysaccharide biosynthesis</keyword>
<dbReference type="RefSeq" id="WP_025392413.1">
    <property type="nucleotide sequence ID" value="NZ_FMYU01000001.1"/>
</dbReference>
<dbReference type="PANTHER" id="PTHR48090:SF3">
    <property type="entry name" value="UNDECAPRENYL-PHOSPHATE 4-DEOXY-4-FORMAMIDO-L-ARABINOSE TRANSFERASE"/>
    <property type="match status" value="1"/>
</dbReference>
<dbReference type="CDD" id="cd04187">
    <property type="entry name" value="DPM1_like_bac"/>
    <property type="match status" value="1"/>
</dbReference>
<dbReference type="InterPro" id="IPR029044">
    <property type="entry name" value="Nucleotide-diphossugar_trans"/>
</dbReference>
<proteinExistence type="predicted"/>
<feature type="transmembrane region" description="Helical" evidence="8">
    <location>
        <begin position="261"/>
        <end position="283"/>
    </location>
</feature>
<dbReference type="Pfam" id="PF00535">
    <property type="entry name" value="Glycos_transf_2"/>
    <property type="match status" value="1"/>
</dbReference>
<evidence type="ECO:0000256" key="4">
    <source>
        <dbReference type="ARBA" id="ARBA00022692"/>
    </source>
</evidence>
<evidence type="ECO:0000256" key="6">
    <source>
        <dbReference type="ARBA" id="ARBA00022989"/>
    </source>
</evidence>
<dbReference type="PANTHER" id="PTHR48090">
    <property type="entry name" value="UNDECAPRENYL-PHOSPHATE 4-DEOXY-4-FORMAMIDO-L-ARABINOSE TRANSFERASE-RELATED"/>
    <property type="match status" value="1"/>
</dbReference>
<dbReference type="SUPFAM" id="SSF53448">
    <property type="entry name" value="Nucleotide-diphospho-sugar transferases"/>
    <property type="match status" value="1"/>
</dbReference>
<evidence type="ECO:0000313" key="10">
    <source>
        <dbReference type="EMBL" id="SDB95503.1"/>
    </source>
</evidence>
<keyword evidence="1" id="KW-1003">Cell membrane</keyword>
<evidence type="ECO:0000256" key="8">
    <source>
        <dbReference type="SAM" id="Phobius"/>
    </source>
</evidence>
<evidence type="ECO:0000256" key="2">
    <source>
        <dbReference type="ARBA" id="ARBA00022676"/>
    </source>
</evidence>
<evidence type="ECO:0000259" key="9">
    <source>
        <dbReference type="Pfam" id="PF00535"/>
    </source>
</evidence>
<keyword evidence="7 8" id="KW-0472">Membrane</keyword>
<dbReference type="InterPro" id="IPR050256">
    <property type="entry name" value="Glycosyltransferase_2"/>
</dbReference>
<gene>
    <name evidence="10" type="ORF">SAMN05660835_00037</name>
</gene>